<feature type="domain" description="Tetrapyrrole biosynthesis uroporphyrinogen III synthase" evidence="1">
    <location>
        <begin position="22"/>
        <end position="256"/>
    </location>
</feature>
<dbReference type="Pfam" id="PF02602">
    <property type="entry name" value="HEM4"/>
    <property type="match status" value="1"/>
</dbReference>
<dbReference type="InterPro" id="IPR003754">
    <property type="entry name" value="4pyrrol_synth_uPrphyn_synth"/>
</dbReference>
<organism evidence="2 3">
    <name type="scientific">Rhodanobacter caeni</name>
    <dbReference type="NCBI Taxonomy" id="657654"/>
    <lineage>
        <taxon>Bacteria</taxon>
        <taxon>Pseudomonadati</taxon>
        <taxon>Pseudomonadota</taxon>
        <taxon>Gammaproteobacteria</taxon>
        <taxon>Lysobacterales</taxon>
        <taxon>Rhodanobacteraceae</taxon>
        <taxon>Rhodanobacter</taxon>
    </lineage>
</organism>
<accession>A0ABN0UBU7</accession>
<evidence type="ECO:0000259" key="1">
    <source>
        <dbReference type="Pfam" id="PF02602"/>
    </source>
</evidence>
<dbReference type="Gene3D" id="3.40.50.10090">
    <property type="match status" value="2"/>
</dbReference>
<gene>
    <name evidence="2" type="ORF">GCM10009126_08860</name>
</gene>
<dbReference type="EMBL" id="BAAAFO010000001">
    <property type="protein sequence ID" value="GAA0245440.1"/>
    <property type="molecule type" value="Genomic_DNA"/>
</dbReference>
<protein>
    <submittedName>
        <fullName evidence="2">Uroporphyrinogen-III synthase</fullName>
    </submittedName>
</protein>
<keyword evidence="3" id="KW-1185">Reference proteome</keyword>
<dbReference type="PANTHER" id="PTHR40082:SF1">
    <property type="entry name" value="BLR5956 PROTEIN"/>
    <property type="match status" value="1"/>
</dbReference>
<comment type="caution">
    <text evidence="2">The sequence shown here is derived from an EMBL/GenBank/DDBJ whole genome shotgun (WGS) entry which is preliminary data.</text>
</comment>
<proteinExistence type="predicted"/>
<dbReference type="Proteomes" id="UP001500657">
    <property type="component" value="Unassembled WGS sequence"/>
</dbReference>
<dbReference type="PANTHER" id="PTHR40082">
    <property type="entry name" value="BLR5956 PROTEIN"/>
    <property type="match status" value="1"/>
</dbReference>
<reference evidence="2 3" key="1">
    <citation type="journal article" date="2019" name="Int. J. Syst. Evol. Microbiol.">
        <title>The Global Catalogue of Microorganisms (GCM) 10K type strain sequencing project: providing services to taxonomists for standard genome sequencing and annotation.</title>
        <authorList>
            <consortium name="The Broad Institute Genomics Platform"/>
            <consortium name="The Broad Institute Genome Sequencing Center for Infectious Disease"/>
            <person name="Wu L."/>
            <person name="Ma J."/>
        </authorList>
    </citation>
    <scope>NUCLEOTIDE SEQUENCE [LARGE SCALE GENOMIC DNA]</scope>
    <source>
        <strain evidence="2 3">JCM 16242</strain>
    </source>
</reference>
<name>A0ABN0UBU7_9GAMM</name>
<dbReference type="InterPro" id="IPR039793">
    <property type="entry name" value="UROS/Hem4"/>
</dbReference>
<dbReference type="RefSeq" id="WP_343880555.1">
    <property type="nucleotide sequence ID" value="NZ_BAAAFO010000001.1"/>
</dbReference>
<dbReference type="CDD" id="cd06578">
    <property type="entry name" value="HemD"/>
    <property type="match status" value="1"/>
</dbReference>
<sequence>MTRGPLEPLRILVPESRELDLFAGMLEKKGATTRRCPLVQILDLEDSTEAEAWIGQLLAGEFRDVIWMTGDGIHRLVGIAGKIGRRDAVLAALKRSRAITRGPKPTRALRELGLPAPWLPAPEPTSQGVLQAFAADDLAGRRLGLQLYPGDGGLPLLDGLRARGAIVFPVTPYRYASDSETAEVLQVIHELVSGQLDMVAFTSSAQLTRLLRVASDAALHDTLLHALVRMPIAAIGPVIETALRELGVRTILRPEHNFHLKPLVNVIAAAWQAPRPPGEGDVQ</sequence>
<dbReference type="InterPro" id="IPR036108">
    <property type="entry name" value="4pyrrol_syn_uPrphyn_synt_sf"/>
</dbReference>
<evidence type="ECO:0000313" key="2">
    <source>
        <dbReference type="EMBL" id="GAA0245440.1"/>
    </source>
</evidence>
<evidence type="ECO:0000313" key="3">
    <source>
        <dbReference type="Proteomes" id="UP001500657"/>
    </source>
</evidence>
<dbReference type="SUPFAM" id="SSF69618">
    <property type="entry name" value="HemD-like"/>
    <property type="match status" value="1"/>
</dbReference>